<dbReference type="InterPro" id="IPR013783">
    <property type="entry name" value="Ig-like_fold"/>
</dbReference>
<reference evidence="4 5" key="1">
    <citation type="submission" date="2016-10" db="EMBL/GenBank/DDBJ databases">
        <authorList>
            <person name="de Groot N.N."/>
        </authorList>
    </citation>
    <scope>NUCLEOTIDE SEQUENCE [LARGE SCALE GENOMIC DNA]</scope>
    <source>
        <strain evidence="4 5">CPCC 201354</strain>
    </source>
</reference>
<keyword evidence="2" id="KW-0732">Signal</keyword>
<dbReference type="Proteomes" id="UP000198923">
    <property type="component" value="Unassembled WGS sequence"/>
</dbReference>
<dbReference type="RefSeq" id="WP_218125618.1">
    <property type="nucleotide sequence ID" value="NZ_FNCN01000003.1"/>
</dbReference>
<feature type="domain" description="Endonuclease/exonuclease/phosphatase" evidence="3">
    <location>
        <begin position="257"/>
        <end position="532"/>
    </location>
</feature>
<evidence type="ECO:0000259" key="3">
    <source>
        <dbReference type="Pfam" id="PF03372"/>
    </source>
</evidence>
<dbReference type="SUPFAM" id="SSF56219">
    <property type="entry name" value="DNase I-like"/>
    <property type="match status" value="1"/>
</dbReference>
<keyword evidence="5" id="KW-1185">Reference proteome</keyword>
<dbReference type="PANTHER" id="PTHR41349">
    <property type="match status" value="1"/>
</dbReference>
<keyword evidence="4" id="KW-0378">Hydrolase</keyword>
<feature type="compositionally biased region" description="Low complexity" evidence="1">
    <location>
        <begin position="33"/>
        <end position="44"/>
    </location>
</feature>
<organism evidence="4 5">
    <name type="scientific">Sinosporangium album</name>
    <dbReference type="NCBI Taxonomy" id="504805"/>
    <lineage>
        <taxon>Bacteria</taxon>
        <taxon>Bacillati</taxon>
        <taxon>Actinomycetota</taxon>
        <taxon>Actinomycetes</taxon>
        <taxon>Streptosporangiales</taxon>
        <taxon>Streptosporangiaceae</taxon>
        <taxon>Sinosporangium</taxon>
    </lineage>
</organism>
<dbReference type="Gene3D" id="3.60.10.10">
    <property type="entry name" value="Endonuclease/exonuclease/phosphatase"/>
    <property type="match status" value="1"/>
</dbReference>
<evidence type="ECO:0000313" key="5">
    <source>
        <dbReference type="Proteomes" id="UP000198923"/>
    </source>
</evidence>
<protein>
    <submittedName>
        <fullName evidence="4">Exonuclease III</fullName>
    </submittedName>
</protein>
<evidence type="ECO:0000256" key="1">
    <source>
        <dbReference type="SAM" id="MobiDB-lite"/>
    </source>
</evidence>
<dbReference type="InterPro" id="IPR036691">
    <property type="entry name" value="Endo/exonu/phosph_ase_sf"/>
</dbReference>
<feature type="region of interest" description="Disordered" evidence="1">
    <location>
        <begin position="33"/>
        <end position="52"/>
    </location>
</feature>
<dbReference type="InterPro" id="IPR005135">
    <property type="entry name" value="Endo/exonuclease/phosphatase"/>
</dbReference>
<dbReference type="AlphaFoldDB" id="A0A1G7TGK1"/>
<proteinExistence type="predicted"/>
<accession>A0A1G7TGK1</accession>
<feature type="chain" id="PRO_5038346802" evidence="2">
    <location>
        <begin position="25"/>
        <end position="542"/>
    </location>
</feature>
<dbReference type="GO" id="GO:0005975">
    <property type="term" value="P:carbohydrate metabolic process"/>
    <property type="evidence" value="ECO:0007669"/>
    <property type="project" value="UniProtKB-ARBA"/>
</dbReference>
<evidence type="ECO:0000256" key="2">
    <source>
        <dbReference type="SAM" id="SignalP"/>
    </source>
</evidence>
<keyword evidence="4" id="KW-0269">Exonuclease</keyword>
<evidence type="ECO:0000313" key="4">
    <source>
        <dbReference type="EMBL" id="SDG34375.1"/>
    </source>
</evidence>
<dbReference type="Gene3D" id="2.60.40.10">
    <property type="entry name" value="Immunoglobulins"/>
    <property type="match status" value="1"/>
</dbReference>
<gene>
    <name evidence="4" type="ORF">SAMN05421505_103269</name>
</gene>
<dbReference type="PANTHER" id="PTHR41349:SF1">
    <property type="entry name" value="PROTEIN CBG08683"/>
    <property type="match status" value="1"/>
</dbReference>
<feature type="signal peptide" evidence="2">
    <location>
        <begin position="1"/>
        <end position="24"/>
    </location>
</feature>
<keyword evidence="4" id="KW-0540">Nuclease</keyword>
<sequence>MRRIPLISAAALAAITATASLAVADPAGARASAATPAASGTPSPQGASTAAAPGGTLTVKSAVVQAGRPITFTYTTTALDAKNWIGLYTDPGNGPVDQRYVGPSLTWAYTPHGNGTVELPTTGLEPGNYIAFSLAKDGYKWLAEPVKLRVTSGERLRFVTETIPLRNARAESAYSATVQGLLRGDTDGMAFQKVSGPSWVKVDARGAVTGTPPAAESATTSVVEVRAANAAGDSRTAKLSIDVRPPGARLVPELKALSWNLWHGGSQVKGGREKQLKFLLDHDIDVVGLQESSGVSAAELAAALGWDHYQAGADVGVISRYPIVSRGPLPSVSGLPVSNVTIELDERHGEKIALWNAHLGYTPYGPYDACFGKMTVQQLLDREAQSKRTGQIEGIMRAMESDLRAADRTPVLLMGDFNAPSHLDWTAANSRCGYRDVPWPTSVLPERAGMKDSYRVANPDPKAAPGITWSPIYKTFTGGYGHDSHKGEPEPLDRIDFIHYKGNMRVKSSAAVVEGVPTAIPDHQNNQWTSDHAAVLTVFDVP</sequence>
<dbReference type="EMBL" id="FNCN01000003">
    <property type="protein sequence ID" value="SDG34375.1"/>
    <property type="molecule type" value="Genomic_DNA"/>
</dbReference>
<dbReference type="STRING" id="504805.SAMN05421505_103269"/>
<dbReference type="Pfam" id="PF03372">
    <property type="entry name" value="Exo_endo_phos"/>
    <property type="match status" value="1"/>
</dbReference>
<name>A0A1G7TGK1_9ACTN</name>
<dbReference type="GO" id="GO:0004527">
    <property type="term" value="F:exonuclease activity"/>
    <property type="evidence" value="ECO:0007669"/>
    <property type="project" value="UniProtKB-KW"/>
</dbReference>